<dbReference type="AlphaFoldDB" id="A0A1I1EKQ9"/>
<gene>
    <name evidence="1" type="ORF">SAMN02745724_00328</name>
</gene>
<dbReference type="OrthoDB" id="6398536at2"/>
<dbReference type="Proteomes" id="UP000198862">
    <property type="component" value="Unassembled WGS sequence"/>
</dbReference>
<dbReference type="STRING" id="1123010.SAMN02745724_00328"/>
<keyword evidence="2" id="KW-1185">Reference proteome</keyword>
<organism evidence="1 2">
    <name type="scientific">Pseudoalteromonas denitrificans DSM 6059</name>
    <dbReference type="NCBI Taxonomy" id="1123010"/>
    <lineage>
        <taxon>Bacteria</taxon>
        <taxon>Pseudomonadati</taxon>
        <taxon>Pseudomonadota</taxon>
        <taxon>Gammaproteobacteria</taxon>
        <taxon>Alteromonadales</taxon>
        <taxon>Pseudoalteromonadaceae</taxon>
        <taxon>Pseudoalteromonas</taxon>
    </lineage>
</organism>
<evidence type="ECO:0000313" key="1">
    <source>
        <dbReference type="EMBL" id="SFB87695.1"/>
    </source>
</evidence>
<dbReference type="EMBL" id="FOLO01000002">
    <property type="protein sequence ID" value="SFB87695.1"/>
    <property type="molecule type" value="Genomic_DNA"/>
</dbReference>
<accession>A0A1I1EKQ9</accession>
<reference evidence="1 2" key="1">
    <citation type="submission" date="2016-10" db="EMBL/GenBank/DDBJ databases">
        <authorList>
            <person name="de Groot N.N."/>
        </authorList>
    </citation>
    <scope>NUCLEOTIDE SEQUENCE [LARGE SCALE GENOMIC DNA]</scope>
    <source>
        <strain evidence="1 2">DSM 6059</strain>
    </source>
</reference>
<evidence type="ECO:0008006" key="3">
    <source>
        <dbReference type="Google" id="ProtNLM"/>
    </source>
</evidence>
<dbReference type="RefSeq" id="WP_091979225.1">
    <property type="nucleotide sequence ID" value="NZ_FOLO01000002.1"/>
</dbReference>
<evidence type="ECO:0000313" key="2">
    <source>
        <dbReference type="Proteomes" id="UP000198862"/>
    </source>
</evidence>
<sequence>MKLFIRQSFTQADNNQQQLVQSLMYLIESEYKDVSFLTGTLALNKNTFVEHFEQRNKIKFTPRSFRNHRLELIKQCDAMIFIRTSMSESGAFELAHNLSLETPKPVFYAHWINAPIKTTLLKDLADDYPVVYNEFDSAYDISKGLNTFFKKFELINFEDTLTS</sequence>
<name>A0A1I1EKQ9_9GAMM</name>
<proteinExistence type="predicted"/>
<protein>
    <recommendedName>
        <fullName evidence="3">Nucleoside 2-deoxyribosyltransferase</fullName>
    </recommendedName>
</protein>